<dbReference type="AlphaFoldDB" id="A0A0M9A642"/>
<proteinExistence type="predicted"/>
<evidence type="ECO:0000313" key="2">
    <source>
        <dbReference type="Proteomes" id="UP000053105"/>
    </source>
</evidence>
<sequence>MQNLLQYSTIIRGSKGTTYCSIKDTPHLIILSTQRQHYFVDGVHFTLIAHKIVQYQTTPLPLEVYSTPPRESRDPNQPIANFRCISVAPEEATKITFSDNRIHGTTAWKYEMSPPRGNNRFVKCRLQLEASRMVEFRLGLGQGILWRSPNENLHRSVDNDVEMSTLRTCVLNN</sequence>
<name>A0A0M9A642_9HYME</name>
<organism evidence="1 2">
    <name type="scientific">Melipona quadrifasciata</name>
    <dbReference type="NCBI Taxonomy" id="166423"/>
    <lineage>
        <taxon>Eukaryota</taxon>
        <taxon>Metazoa</taxon>
        <taxon>Ecdysozoa</taxon>
        <taxon>Arthropoda</taxon>
        <taxon>Hexapoda</taxon>
        <taxon>Insecta</taxon>
        <taxon>Pterygota</taxon>
        <taxon>Neoptera</taxon>
        <taxon>Endopterygota</taxon>
        <taxon>Hymenoptera</taxon>
        <taxon>Apocrita</taxon>
        <taxon>Aculeata</taxon>
        <taxon>Apoidea</taxon>
        <taxon>Anthophila</taxon>
        <taxon>Apidae</taxon>
        <taxon>Melipona</taxon>
    </lineage>
</organism>
<dbReference type="OrthoDB" id="10039049at2759"/>
<dbReference type="EMBL" id="KQ435745">
    <property type="protein sequence ID" value="KOX76629.1"/>
    <property type="molecule type" value="Genomic_DNA"/>
</dbReference>
<protein>
    <submittedName>
        <fullName evidence="1">Uncharacterized protein</fullName>
    </submittedName>
</protein>
<dbReference type="Proteomes" id="UP000053105">
    <property type="component" value="Unassembled WGS sequence"/>
</dbReference>
<evidence type="ECO:0000313" key="1">
    <source>
        <dbReference type="EMBL" id="KOX76629.1"/>
    </source>
</evidence>
<keyword evidence="2" id="KW-1185">Reference proteome</keyword>
<reference evidence="1 2" key="1">
    <citation type="submission" date="2015-07" db="EMBL/GenBank/DDBJ databases">
        <title>The genome of Melipona quadrifasciata.</title>
        <authorList>
            <person name="Pan H."/>
            <person name="Kapheim K."/>
        </authorList>
    </citation>
    <scope>NUCLEOTIDE SEQUENCE [LARGE SCALE GENOMIC DNA]</scope>
    <source>
        <strain evidence="1">0111107301</strain>
        <tissue evidence="1">Whole body</tissue>
    </source>
</reference>
<dbReference type="STRING" id="166423.A0A0M9A642"/>
<accession>A0A0M9A642</accession>
<gene>
    <name evidence="1" type="ORF">WN51_11263</name>
</gene>